<dbReference type="PRINTS" id="PR00205">
    <property type="entry name" value="CADHERIN"/>
</dbReference>
<feature type="domain" description="Cadherin" evidence="15">
    <location>
        <begin position="154"/>
        <end position="262"/>
    </location>
</feature>
<dbReference type="PANTHER" id="PTHR24027">
    <property type="entry name" value="CADHERIN-23"/>
    <property type="match status" value="1"/>
</dbReference>
<keyword evidence="5" id="KW-0732">Signal</keyword>
<feature type="domain" description="Cadherin" evidence="15">
    <location>
        <begin position="378"/>
        <end position="482"/>
    </location>
</feature>
<dbReference type="GO" id="GO:0045296">
    <property type="term" value="F:cadherin binding"/>
    <property type="evidence" value="ECO:0007669"/>
    <property type="project" value="TreeGrafter"/>
</dbReference>
<dbReference type="PROSITE" id="PS00232">
    <property type="entry name" value="CADHERIN_1"/>
    <property type="match status" value="2"/>
</dbReference>
<sequence length="630" mass="69890">MVLWAVAHLSSPGSGLRALRRTTGGRRGSTGLTGQDANGVPLRRSKRGWMWNQFFLLEEYTGTDMQYVGKLHSDGDRGDGSVRYVLTGEGAGSLFKIDEKSGDIHATKRLDREEKAYYILHAKAINRFTNEALEGQSEFIIKIHDINDNEPRFTKDVYTARVPEMSDIGTSVIQVTATDADDATYGNSARVVYSILEGQPYFSVDPETGLIKTALPGMDREVKENYQVVIQAKDMAGQMGGLSGTTTVSITLSDVNDNPPRFTKTLYEFRVPESVELGGTVGVIRAMDADIGENAEMDYRIIGSDGPGMFDITTNRSTQDGVIVLRKPLDFERKRQYSLRVQVENAHINPRFFSVGPFRDEATVKIVVEDVDEPPVFERASYVMEVKEDAARNTIIGSVSASDPDDKNSLVRYTIDRRTDMDRVFNIHAGNGSVYTLRELDREENAWHNISVLATEFNNPRQISRVPVYIRVLDVNDNAPTFATNYETFVCENAKANQRIQTVSATDPDEPLGGHRFFFGLAQEAAGKANFSVRDNKDNTAWILTRRNSYNSLQKSVYHVPVVISDGEFPMQSSTSTLTVRVCTCDREGNMKLCNAEALTARAGLSTGALVAILLCLNLANICFSNLILI</sequence>
<dbReference type="GO" id="GO:0000902">
    <property type="term" value="P:cell morphogenesis"/>
    <property type="evidence" value="ECO:0007669"/>
    <property type="project" value="TreeGrafter"/>
</dbReference>
<dbReference type="GO" id="GO:0008013">
    <property type="term" value="F:beta-catenin binding"/>
    <property type="evidence" value="ECO:0007669"/>
    <property type="project" value="TreeGrafter"/>
</dbReference>
<feature type="domain" description="Cadherin" evidence="15">
    <location>
        <begin position="482"/>
        <end position="599"/>
    </location>
</feature>
<proteinExistence type="predicted"/>
<feature type="domain" description="Cadherin" evidence="15">
    <location>
        <begin position="263"/>
        <end position="377"/>
    </location>
</feature>
<evidence type="ECO:0000256" key="11">
    <source>
        <dbReference type="ARBA" id="ARBA00023180"/>
    </source>
</evidence>
<dbReference type="GO" id="GO:0034332">
    <property type="term" value="P:adherens junction organization"/>
    <property type="evidence" value="ECO:0007669"/>
    <property type="project" value="TreeGrafter"/>
</dbReference>
<reference evidence="16" key="2">
    <citation type="submission" date="2025-08" db="UniProtKB">
        <authorList>
            <consortium name="Ensembl"/>
        </authorList>
    </citation>
    <scope>IDENTIFICATION</scope>
</reference>
<feature type="domain" description="Cadherin" evidence="15">
    <location>
        <begin position="73"/>
        <end position="153"/>
    </location>
</feature>
<feature type="transmembrane region" description="Helical" evidence="14">
    <location>
        <begin position="609"/>
        <end position="629"/>
    </location>
</feature>
<dbReference type="FunFam" id="2.60.40.60:FF:000017">
    <property type="entry name" value="Cadherin 24"/>
    <property type="match status" value="1"/>
</dbReference>
<dbReference type="GO" id="GO:0016339">
    <property type="term" value="P:calcium-dependent cell-cell adhesion via plasma membrane cell adhesion molecules"/>
    <property type="evidence" value="ECO:0007669"/>
    <property type="project" value="TreeGrafter"/>
</dbReference>
<dbReference type="GO" id="GO:0007156">
    <property type="term" value="P:homophilic cell adhesion via plasma membrane adhesion molecules"/>
    <property type="evidence" value="ECO:0007669"/>
    <property type="project" value="InterPro"/>
</dbReference>
<keyword evidence="2" id="KW-1003">Cell membrane</keyword>
<dbReference type="GO" id="GO:0044331">
    <property type="term" value="P:cell-cell adhesion mediated by cadherin"/>
    <property type="evidence" value="ECO:0007669"/>
    <property type="project" value="TreeGrafter"/>
</dbReference>
<keyword evidence="4" id="KW-0479">Metal-binding</keyword>
<keyword evidence="8" id="KW-0130">Cell adhesion</keyword>
<evidence type="ECO:0000256" key="8">
    <source>
        <dbReference type="ARBA" id="ARBA00022889"/>
    </source>
</evidence>
<keyword evidence="11" id="KW-0325">Glycoprotein</keyword>
<accession>A0A671Y356</accession>
<keyword evidence="10 14" id="KW-0472">Membrane</keyword>
<dbReference type="GO" id="GO:0005912">
    <property type="term" value="C:adherens junction"/>
    <property type="evidence" value="ECO:0007669"/>
    <property type="project" value="TreeGrafter"/>
</dbReference>
<evidence type="ECO:0000256" key="1">
    <source>
        <dbReference type="ARBA" id="ARBA00004251"/>
    </source>
</evidence>
<dbReference type="PANTHER" id="PTHR24027:SF428">
    <property type="entry name" value="CADHERIN 6"/>
    <property type="match status" value="1"/>
</dbReference>
<dbReference type="InterPro" id="IPR039808">
    <property type="entry name" value="Cadherin"/>
</dbReference>
<name>A0A671Y356_SPAAU</name>
<dbReference type="InterPro" id="IPR015919">
    <property type="entry name" value="Cadherin-like_sf"/>
</dbReference>
<dbReference type="GO" id="GO:0005509">
    <property type="term" value="F:calcium ion binding"/>
    <property type="evidence" value="ECO:0007669"/>
    <property type="project" value="UniProtKB-UniRule"/>
</dbReference>
<evidence type="ECO:0000256" key="14">
    <source>
        <dbReference type="SAM" id="Phobius"/>
    </source>
</evidence>
<dbReference type="FunFam" id="2.60.40.60:FF:000009">
    <property type="entry name" value="Cadherin 24"/>
    <property type="match status" value="1"/>
</dbReference>
<evidence type="ECO:0000259" key="15">
    <source>
        <dbReference type="PROSITE" id="PS50268"/>
    </source>
</evidence>
<dbReference type="InterPro" id="IPR020894">
    <property type="entry name" value="Cadherin_CS"/>
</dbReference>
<protein>
    <submittedName>
        <fullName evidence="16">Cadherin 6</fullName>
    </submittedName>
</protein>
<dbReference type="AlphaFoldDB" id="A0A671Y356"/>
<dbReference type="GeneTree" id="ENSGT00940000154673"/>
<keyword evidence="9 14" id="KW-1133">Transmembrane helix</keyword>
<feature type="region of interest" description="Disordered" evidence="13">
    <location>
        <begin position="17"/>
        <end position="38"/>
    </location>
</feature>
<dbReference type="FunFam" id="2.60.40.60:FF:000008">
    <property type="entry name" value="Cadherin 24"/>
    <property type="match status" value="1"/>
</dbReference>
<evidence type="ECO:0000256" key="12">
    <source>
        <dbReference type="PROSITE-ProRule" id="PRU00043"/>
    </source>
</evidence>
<comment type="subcellular location">
    <subcellularLocation>
        <location evidence="1">Cell membrane</location>
        <topology evidence="1">Single-pass type I membrane protein</topology>
    </subcellularLocation>
</comment>
<dbReference type="CDD" id="cd11304">
    <property type="entry name" value="Cadherin_repeat"/>
    <property type="match status" value="5"/>
</dbReference>
<dbReference type="InterPro" id="IPR002126">
    <property type="entry name" value="Cadherin-like_dom"/>
</dbReference>
<evidence type="ECO:0000256" key="6">
    <source>
        <dbReference type="ARBA" id="ARBA00022737"/>
    </source>
</evidence>
<reference evidence="16" key="3">
    <citation type="submission" date="2025-09" db="UniProtKB">
        <authorList>
            <consortium name="Ensembl"/>
        </authorList>
    </citation>
    <scope>IDENTIFICATION</scope>
</reference>
<evidence type="ECO:0000313" key="16">
    <source>
        <dbReference type="Ensembl" id="ENSSAUP00010056852.1"/>
    </source>
</evidence>
<evidence type="ECO:0000313" key="17">
    <source>
        <dbReference type="Proteomes" id="UP000472265"/>
    </source>
</evidence>
<reference evidence="16" key="1">
    <citation type="submission" date="2021-04" db="EMBL/GenBank/DDBJ databases">
        <authorList>
            <consortium name="Wellcome Sanger Institute Data Sharing"/>
        </authorList>
    </citation>
    <scope>NUCLEOTIDE SEQUENCE [LARGE SCALE GENOMIC DNA]</scope>
</reference>
<evidence type="ECO:0000256" key="10">
    <source>
        <dbReference type="ARBA" id="ARBA00023136"/>
    </source>
</evidence>
<evidence type="ECO:0000256" key="5">
    <source>
        <dbReference type="ARBA" id="ARBA00022729"/>
    </source>
</evidence>
<keyword evidence="3 14" id="KW-0812">Transmembrane</keyword>
<evidence type="ECO:0000256" key="4">
    <source>
        <dbReference type="ARBA" id="ARBA00022723"/>
    </source>
</evidence>
<dbReference type="Pfam" id="PF00028">
    <property type="entry name" value="Cadherin"/>
    <property type="match status" value="5"/>
</dbReference>
<evidence type="ECO:0000256" key="2">
    <source>
        <dbReference type="ARBA" id="ARBA00022475"/>
    </source>
</evidence>
<dbReference type="GO" id="GO:0016477">
    <property type="term" value="P:cell migration"/>
    <property type="evidence" value="ECO:0007669"/>
    <property type="project" value="TreeGrafter"/>
</dbReference>
<keyword evidence="17" id="KW-1185">Reference proteome</keyword>
<dbReference type="PROSITE" id="PS50268">
    <property type="entry name" value="CADHERIN_2"/>
    <property type="match status" value="5"/>
</dbReference>
<dbReference type="FunFam" id="2.60.40.60:FF:000014">
    <property type="entry name" value="Cadherin 8"/>
    <property type="match status" value="1"/>
</dbReference>
<dbReference type="Proteomes" id="UP000472265">
    <property type="component" value="Chromosome 19"/>
</dbReference>
<evidence type="ECO:0000256" key="9">
    <source>
        <dbReference type="ARBA" id="ARBA00022989"/>
    </source>
</evidence>
<evidence type="ECO:0000256" key="7">
    <source>
        <dbReference type="ARBA" id="ARBA00022837"/>
    </source>
</evidence>
<dbReference type="FunFam" id="2.60.40.60:FF:000012">
    <property type="entry name" value="Cadherin 24"/>
    <property type="match status" value="1"/>
</dbReference>
<dbReference type="Gene3D" id="2.60.40.60">
    <property type="entry name" value="Cadherins"/>
    <property type="match status" value="5"/>
</dbReference>
<dbReference type="SMART" id="SM00112">
    <property type="entry name" value="CA"/>
    <property type="match status" value="5"/>
</dbReference>
<keyword evidence="6" id="KW-0677">Repeat</keyword>
<evidence type="ECO:0000256" key="13">
    <source>
        <dbReference type="SAM" id="MobiDB-lite"/>
    </source>
</evidence>
<dbReference type="GO" id="GO:0099560">
    <property type="term" value="P:synaptic membrane adhesion"/>
    <property type="evidence" value="ECO:0007669"/>
    <property type="project" value="TreeGrafter"/>
</dbReference>
<evidence type="ECO:0000256" key="3">
    <source>
        <dbReference type="ARBA" id="ARBA00022692"/>
    </source>
</evidence>
<organism evidence="16 17">
    <name type="scientific">Sparus aurata</name>
    <name type="common">Gilthead sea bream</name>
    <dbReference type="NCBI Taxonomy" id="8175"/>
    <lineage>
        <taxon>Eukaryota</taxon>
        <taxon>Metazoa</taxon>
        <taxon>Chordata</taxon>
        <taxon>Craniata</taxon>
        <taxon>Vertebrata</taxon>
        <taxon>Euteleostomi</taxon>
        <taxon>Actinopterygii</taxon>
        <taxon>Neopterygii</taxon>
        <taxon>Teleostei</taxon>
        <taxon>Neoteleostei</taxon>
        <taxon>Acanthomorphata</taxon>
        <taxon>Eupercaria</taxon>
        <taxon>Spariformes</taxon>
        <taxon>Sparidae</taxon>
        <taxon>Sparus</taxon>
    </lineage>
</organism>
<dbReference type="GO" id="GO:0007043">
    <property type="term" value="P:cell-cell junction assembly"/>
    <property type="evidence" value="ECO:0007669"/>
    <property type="project" value="TreeGrafter"/>
</dbReference>
<dbReference type="Ensembl" id="ENSSAUT00010059708.1">
    <property type="protein sequence ID" value="ENSSAUP00010056852.1"/>
    <property type="gene ID" value="ENSSAUG00010023136.1"/>
</dbReference>
<dbReference type="SUPFAM" id="SSF49313">
    <property type="entry name" value="Cadherin-like"/>
    <property type="match status" value="5"/>
</dbReference>
<keyword evidence="7 12" id="KW-0106">Calcium</keyword>
<dbReference type="GO" id="GO:0016342">
    <property type="term" value="C:catenin complex"/>
    <property type="evidence" value="ECO:0007669"/>
    <property type="project" value="TreeGrafter"/>
</dbReference>
<gene>
    <name evidence="16" type="primary">CDH6</name>
</gene>